<protein>
    <submittedName>
        <fullName evidence="9">L-arabinose transport system permease protein AraQ</fullName>
    </submittedName>
</protein>
<evidence type="ECO:0000256" key="3">
    <source>
        <dbReference type="ARBA" id="ARBA00022475"/>
    </source>
</evidence>
<proteinExistence type="predicted"/>
<dbReference type="PANTHER" id="PTHR43744:SF12">
    <property type="entry name" value="ABC TRANSPORTER PERMEASE PROTEIN MG189-RELATED"/>
    <property type="match status" value="1"/>
</dbReference>
<dbReference type="PROSITE" id="PS50928">
    <property type="entry name" value="ABC_TM1"/>
    <property type="match status" value="1"/>
</dbReference>
<organism evidence="9">
    <name type="scientific">bioreactor metagenome</name>
    <dbReference type="NCBI Taxonomy" id="1076179"/>
    <lineage>
        <taxon>unclassified sequences</taxon>
        <taxon>metagenomes</taxon>
        <taxon>ecological metagenomes</taxon>
    </lineage>
</organism>
<dbReference type="GO" id="GO:0005886">
    <property type="term" value="C:plasma membrane"/>
    <property type="evidence" value="ECO:0007669"/>
    <property type="project" value="UniProtKB-SubCell"/>
</dbReference>
<evidence type="ECO:0000256" key="7">
    <source>
        <dbReference type="SAM" id="Phobius"/>
    </source>
</evidence>
<feature type="transmembrane region" description="Helical" evidence="7">
    <location>
        <begin position="151"/>
        <end position="172"/>
    </location>
</feature>
<evidence type="ECO:0000313" key="9">
    <source>
        <dbReference type="EMBL" id="MPM17753.1"/>
    </source>
</evidence>
<keyword evidence="6 7" id="KW-0472">Membrane</keyword>
<evidence type="ECO:0000256" key="2">
    <source>
        <dbReference type="ARBA" id="ARBA00022448"/>
    </source>
</evidence>
<dbReference type="GO" id="GO:0055085">
    <property type="term" value="P:transmembrane transport"/>
    <property type="evidence" value="ECO:0007669"/>
    <property type="project" value="InterPro"/>
</dbReference>
<feature type="transmembrane region" description="Helical" evidence="7">
    <location>
        <begin position="26"/>
        <end position="44"/>
    </location>
</feature>
<keyword evidence="4 7" id="KW-0812">Transmembrane</keyword>
<keyword evidence="3" id="KW-1003">Cell membrane</keyword>
<evidence type="ECO:0000256" key="6">
    <source>
        <dbReference type="ARBA" id="ARBA00023136"/>
    </source>
</evidence>
<evidence type="ECO:0000259" key="8">
    <source>
        <dbReference type="PROSITE" id="PS50928"/>
    </source>
</evidence>
<comment type="subcellular location">
    <subcellularLocation>
        <location evidence="1">Cell membrane</location>
        <topology evidence="1">Multi-pass membrane protein</topology>
    </subcellularLocation>
</comment>
<dbReference type="Pfam" id="PF00528">
    <property type="entry name" value="BPD_transp_1"/>
    <property type="match status" value="1"/>
</dbReference>
<keyword evidence="5 7" id="KW-1133">Transmembrane helix</keyword>
<dbReference type="InterPro" id="IPR000515">
    <property type="entry name" value="MetI-like"/>
</dbReference>
<feature type="transmembrane region" description="Helical" evidence="7">
    <location>
        <begin position="250"/>
        <end position="272"/>
    </location>
</feature>
<dbReference type="CDD" id="cd06261">
    <property type="entry name" value="TM_PBP2"/>
    <property type="match status" value="1"/>
</dbReference>
<comment type="caution">
    <text evidence="9">The sequence shown here is derived from an EMBL/GenBank/DDBJ whole genome shotgun (WGS) entry which is preliminary data.</text>
</comment>
<dbReference type="SUPFAM" id="SSF161098">
    <property type="entry name" value="MetI-like"/>
    <property type="match status" value="1"/>
</dbReference>
<dbReference type="AlphaFoldDB" id="A0A644XTZ0"/>
<feature type="domain" description="ABC transmembrane type-1" evidence="8">
    <location>
        <begin position="83"/>
        <end position="272"/>
    </location>
</feature>
<dbReference type="EMBL" id="VSSQ01002855">
    <property type="protein sequence ID" value="MPM17753.1"/>
    <property type="molecule type" value="Genomic_DNA"/>
</dbReference>
<evidence type="ECO:0000256" key="4">
    <source>
        <dbReference type="ARBA" id="ARBA00022692"/>
    </source>
</evidence>
<dbReference type="InterPro" id="IPR035906">
    <property type="entry name" value="MetI-like_sf"/>
</dbReference>
<evidence type="ECO:0000256" key="5">
    <source>
        <dbReference type="ARBA" id="ARBA00022989"/>
    </source>
</evidence>
<keyword evidence="2" id="KW-0813">Transport</keyword>
<dbReference type="Gene3D" id="1.10.3720.10">
    <property type="entry name" value="MetI-like"/>
    <property type="match status" value="1"/>
</dbReference>
<evidence type="ECO:0000256" key="1">
    <source>
        <dbReference type="ARBA" id="ARBA00004651"/>
    </source>
</evidence>
<dbReference type="PANTHER" id="PTHR43744">
    <property type="entry name" value="ABC TRANSPORTER PERMEASE PROTEIN MG189-RELATED-RELATED"/>
    <property type="match status" value="1"/>
</dbReference>
<accession>A0A644XTZ0</accession>
<gene>
    <name evidence="9" type="primary">araQ_40</name>
    <name evidence="9" type="ORF">SDC9_64152</name>
</gene>
<feature type="transmembrane region" description="Helical" evidence="7">
    <location>
        <begin position="193"/>
        <end position="215"/>
    </location>
</feature>
<feature type="transmembrane region" description="Helical" evidence="7">
    <location>
        <begin position="118"/>
        <end position="139"/>
    </location>
</feature>
<name>A0A644XTZ0_9ZZZZ</name>
<reference evidence="9" key="1">
    <citation type="submission" date="2019-08" db="EMBL/GenBank/DDBJ databases">
        <authorList>
            <person name="Kucharzyk K."/>
            <person name="Murdoch R.W."/>
            <person name="Higgins S."/>
            <person name="Loffler F."/>
        </authorList>
    </citation>
    <scope>NUCLEOTIDE SEQUENCE</scope>
</reference>
<feature type="transmembrane region" description="Helical" evidence="7">
    <location>
        <begin position="82"/>
        <end position="106"/>
    </location>
</feature>
<sequence>MKQAVKKRKANPLNGETTGSKIRTHILLIIASFVAFGPFVWMFLTSIKTYEETIQIPLKFFPDLAQWVNYAIISDKLNFPQLYFNTIAVTVMMIVGQLLIVTICAYAFDRLRFPGKNFLFLSMLALMMVPGQIFIIPRFKLMVAFGLTDTLVGLVLPGLFNVFGVFLMRQFFSTIPRELDEAARIDGCGYFRIYWDVLLPLVKPALTTLAILAMLGTWKDLMWPLINNSSASKMTLAAGLAMLIGEHTTYYEQVMAGGIIAVIPIIVLFVIFQKQFVEGIAHSGIKG</sequence>